<evidence type="ECO:0000256" key="1">
    <source>
        <dbReference type="SAM" id="Phobius"/>
    </source>
</evidence>
<feature type="transmembrane region" description="Helical" evidence="1">
    <location>
        <begin position="34"/>
        <end position="51"/>
    </location>
</feature>
<dbReference type="Pfam" id="PF13272">
    <property type="entry name" value="Holin_2-3"/>
    <property type="match status" value="1"/>
</dbReference>
<dbReference type="Proteomes" id="UP000494261">
    <property type="component" value="Unassembled WGS sequence"/>
</dbReference>
<keyword evidence="1" id="KW-1133">Transmembrane helix</keyword>
<sequence length="114" mass="12543">MSLKRIPRMAGWLLTALLLIIAIALISPQQLPVALYKLSLISLAAVVAYWLDRSLFPYARPDSYLKYDWRCTGTSCELDADHQVAQGYHQVFAAAMLRRAIIVGAVVVGVALGL</sequence>
<organism evidence="2 3">
    <name type="scientific">Burkholderia aenigmatica</name>
    <dbReference type="NCBI Taxonomy" id="2015348"/>
    <lineage>
        <taxon>Bacteria</taxon>
        <taxon>Pseudomonadati</taxon>
        <taxon>Pseudomonadota</taxon>
        <taxon>Betaproteobacteria</taxon>
        <taxon>Burkholderiales</taxon>
        <taxon>Burkholderiaceae</taxon>
        <taxon>Burkholderia</taxon>
        <taxon>Burkholderia cepacia complex</taxon>
    </lineage>
</organism>
<evidence type="ECO:0000313" key="2">
    <source>
        <dbReference type="EMBL" id="VWC47011.1"/>
    </source>
</evidence>
<accession>A0A6P2SGB6</accession>
<keyword evidence="1" id="KW-0812">Transmembrane</keyword>
<name>A0A6P2SGB6_9BURK</name>
<dbReference type="RefSeq" id="WP_119564410.1">
    <property type="nucleotide sequence ID" value="NZ_CABVQC010000082.1"/>
</dbReference>
<reference evidence="2 3" key="1">
    <citation type="submission" date="2019-09" db="EMBL/GenBank/DDBJ databases">
        <authorList>
            <person name="Depoorter E."/>
        </authorList>
    </citation>
    <scope>NUCLEOTIDE SEQUENCE [LARGE SCALE GENOMIC DNA]</scope>
    <source>
        <strain evidence="2">LMG 13014</strain>
    </source>
</reference>
<evidence type="ECO:0000313" key="3">
    <source>
        <dbReference type="Proteomes" id="UP000494261"/>
    </source>
</evidence>
<dbReference type="InterPro" id="IPR025140">
    <property type="entry name" value="Holin_2-3"/>
</dbReference>
<protein>
    <submittedName>
        <fullName evidence="2">Holin</fullName>
    </submittedName>
</protein>
<dbReference type="EMBL" id="CABVQC010000082">
    <property type="protein sequence ID" value="VWC47011.1"/>
    <property type="molecule type" value="Genomic_DNA"/>
</dbReference>
<proteinExistence type="predicted"/>
<keyword evidence="1" id="KW-0472">Membrane</keyword>
<dbReference type="AlphaFoldDB" id="A0A6P2SGB6"/>
<gene>
    <name evidence="2" type="ORF">BLA13014_07364</name>
</gene>